<sequence length="418" mass="45646">MIRWCWTGEHGAVQERRQERRAADTESAAPAFASVALVLGSTAIVGAALVDMLQSSDAPAGPWKVYALCRRPLPLWCASGPAASPTSTSSPSAVVVNLQVDLADTTAVAAALAPLADITHIFYAAWSSPRHGSAADAVACDANRAMLRNVLSAVVPSCPALAHVCLQTGRDQFVDPFDPVMGTPSATRPYPEDLPRLEHPDLEDVLVTELPGLVASRRDRAAVTWSVHRPATVFGFSLRSGRNVVSSLCVYAAICRKEGAALRWPGSRVAWEGFSDACDAELVAEHALWAALELRCNNEAFNCTNGDVFKWKQLWPALAKHFAVEWSGYDGEDRRFKLEEAMAGKEAVWTEIVRENGLLETKLDDITTWWSVDGVINADQEQVDTMNKSKELGFFGFRHTVRSFDSWITKLKANRIVP</sequence>
<protein>
    <submittedName>
        <fullName evidence="2">3-oxo-Delta(4,5)-steroid 5-beta-reductase</fullName>
    </submittedName>
</protein>
<proteinExistence type="predicted"/>
<dbReference type="CDD" id="cd08948">
    <property type="entry name" value="5beta-POR_like_SDR_a"/>
    <property type="match status" value="1"/>
</dbReference>
<evidence type="ECO:0000313" key="3">
    <source>
        <dbReference type="Proteomes" id="UP000275267"/>
    </source>
</evidence>
<dbReference type="AlphaFoldDB" id="A0A3L6TNY4"/>
<evidence type="ECO:0000313" key="2">
    <source>
        <dbReference type="EMBL" id="RLN41201.1"/>
    </source>
</evidence>
<dbReference type="GO" id="GO:0016627">
    <property type="term" value="F:oxidoreductase activity, acting on the CH-CH group of donors"/>
    <property type="evidence" value="ECO:0007669"/>
    <property type="project" value="UniProtKB-ARBA"/>
</dbReference>
<dbReference type="SUPFAM" id="SSF51735">
    <property type="entry name" value="NAD(P)-binding Rossmann-fold domains"/>
    <property type="match status" value="1"/>
</dbReference>
<dbReference type="Pfam" id="PF22917">
    <property type="entry name" value="PRISE"/>
    <property type="match status" value="1"/>
</dbReference>
<dbReference type="Proteomes" id="UP000275267">
    <property type="component" value="Unassembled WGS sequence"/>
</dbReference>
<name>A0A3L6TNY4_PANMI</name>
<dbReference type="STRING" id="4540.A0A3L6TNY4"/>
<evidence type="ECO:0000259" key="1">
    <source>
        <dbReference type="Pfam" id="PF22917"/>
    </source>
</evidence>
<dbReference type="InterPro" id="IPR055222">
    <property type="entry name" value="PRISE-like_Rossmann-fold"/>
</dbReference>
<gene>
    <name evidence="2" type="ORF">C2845_PM01G18740</name>
</gene>
<accession>A0A3L6TNY4</accession>
<dbReference type="OrthoDB" id="640923at2759"/>
<feature type="domain" description="PRISE-like Rossmann-fold" evidence="1">
    <location>
        <begin position="36"/>
        <end position="418"/>
    </location>
</feature>
<dbReference type="Gene3D" id="3.40.50.720">
    <property type="entry name" value="NAD(P)-binding Rossmann-like Domain"/>
    <property type="match status" value="1"/>
</dbReference>
<dbReference type="PANTHER" id="PTHR32487">
    <property type="entry name" value="3-OXO-DELTA(4,5)-STEROID 5-BETA-REDUCTASE"/>
    <property type="match status" value="1"/>
</dbReference>
<dbReference type="InterPro" id="IPR036291">
    <property type="entry name" value="NAD(P)-bd_dom_sf"/>
</dbReference>
<keyword evidence="3" id="KW-1185">Reference proteome</keyword>
<dbReference type="PANTHER" id="PTHR32487:SF11">
    <property type="entry name" value="NAD-DEPENDENT EPIMERASE_DEHYDRATASE DOMAIN-CONTAINING PROTEIN"/>
    <property type="match status" value="1"/>
</dbReference>
<dbReference type="EMBL" id="PQIB02000001">
    <property type="protein sequence ID" value="RLN41201.1"/>
    <property type="molecule type" value="Genomic_DNA"/>
</dbReference>
<comment type="caution">
    <text evidence="2">The sequence shown here is derived from an EMBL/GenBank/DDBJ whole genome shotgun (WGS) entry which is preliminary data.</text>
</comment>
<organism evidence="2 3">
    <name type="scientific">Panicum miliaceum</name>
    <name type="common">Proso millet</name>
    <name type="synonym">Broomcorn millet</name>
    <dbReference type="NCBI Taxonomy" id="4540"/>
    <lineage>
        <taxon>Eukaryota</taxon>
        <taxon>Viridiplantae</taxon>
        <taxon>Streptophyta</taxon>
        <taxon>Embryophyta</taxon>
        <taxon>Tracheophyta</taxon>
        <taxon>Spermatophyta</taxon>
        <taxon>Magnoliopsida</taxon>
        <taxon>Liliopsida</taxon>
        <taxon>Poales</taxon>
        <taxon>Poaceae</taxon>
        <taxon>PACMAD clade</taxon>
        <taxon>Panicoideae</taxon>
        <taxon>Panicodae</taxon>
        <taxon>Paniceae</taxon>
        <taxon>Panicinae</taxon>
        <taxon>Panicum</taxon>
        <taxon>Panicum sect. Panicum</taxon>
    </lineage>
</organism>
<reference evidence="3" key="1">
    <citation type="journal article" date="2019" name="Nat. Commun.">
        <title>The genome of broomcorn millet.</title>
        <authorList>
            <person name="Zou C."/>
            <person name="Miki D."/>
            <person name="Li D."/>
            <person name="Tang Q."/>
            <person name="Xiao L."/>
            <person name="Rajput S."/>
            <person name="Deng P."/>
            <person name="Jia W."/>
            <person name="Huang R."/>
            <person name="Zhang M."/>
            <person name="Sun Y."/>
            <person name="Hu J."/>
            <person name="Fu X."/>
            <person name="Schnable P.S."/>
            <person name="Li F."/>
            <person name="Zhang H."/>
            <person name="Feng B."/>
            <person name="Zhu X."/>
            <person name="Liu R."/>
            <person name="Schnable J.C."/>
            <person name="Zhu J.-K."/>
            <person name="Zhang H."/>
        </authorList>
    </citation>
    <scope>NUCLEOTIDE SEQUENCE [LARGE SCALE GENOMIC DNA]</scope>
</reference>